<gene>
    <name evidence="13" type="ORF">MCOR_21168</name>
</gene>
<keyword evidence="7 11" id="KW-1133">Transmembrane helix</keyword>
<evidence type="ECO:0000256" key="6">
    <source>
        <dbReference type="ARBA" id="ARBA00022737"/>
    </source>
</evidence>
<dbReference type="PROSITE" id="PS51450">
    <property type="entry name" value="LRR"/>
    <property type="match status" value="1"/>
</dbReference>
<feature type="domain" description="TIR" evidence="12">
    <location>
        <begin position="733"/>
        <end position="877"/>
    </location>
</feature>
<evidence type="ECO:0000256" key="3">
    <source>
        <dbReference type="ARBA" id="ARBA00022614"/>
    </source>
</evidence>
<dbReference type="Proteomes" id="UP000507470">
    <property type="component" value="Unassembled WGS sequence"/>
</dbReference>
<reference evidence="13 14" key="1">
    <citation type="submission" date="2020-06" db="EMBL/GenBank/DDBJ databases">
        <authorList>
            <person name="Li R."/>
            <person name="Bekaert M."/>
        </authorList>
    </citation>
    <scope>NUCLEOTIDE SEQUENCE [LARGE SCALE GENOMIC DNA]</scope>
    <source>
        <strain evidence="14">wild</strain>
    </source>
</reference>
<keyword evidence="5" id="KW-0732">Signal</keyword>
<keyword evidence="8 11" id="KW-0472">Membrane</keyword>
<dbReference type="Gene3D" id="3.80.10.10">
    <property type="entry name" value="Ribonuclease Inhibitor"/>
    <property type="match status" value="3"/>
</dbReference>
<dbReference type="InterPro" id="IPR035897">
    <property type="entry name" value="Toll_tir_struct_dom_sf"/>
</dbReference>
<dbReference type="AlphaFoldDB" id="A0A6J8BPX7"/>
<dbReference type="OrthoDB" id="676979at2759"/>
<sequence length="880" mass="101966">MVICGGFDSLLSEAEVSGDNQENLTIQNYDVKMKKTINLLVLSIIITVANGNQALSCRYKRNRNHRLIAHCENQGFTSVPRNLRRDIYELILSNNSIHMLKNNSFINYSKMERLILTRNNISVVHADAFAGLNSLKVLKVNDNLINITIIPKGVFGHLSNLIVLDISRNKKPLDLIIPFIYPDVTFSTLNRLQNLSMDLFMFPVFQSGFTALQDLNVLNFDTCYLHNTSGFKLLNSTFVNFSPNLKELYISGCGNFFQIENGLLEHFPNLKILDLSKSYVHLYQALRILHPFQNKNMSVINFHHISDNTINKNDFPYSVIITEELMKYLRTICIEALDLSKTGIVDYQQNSLFSFKRPECFKTFIISANRLPSTTRYHYMQVVTFFKSAINMKVYDFSYLTVDYFHPVYLNVYHPGVLNNFPEITKTQQIPRPITFSIPSSIEFLRFTHIQISFTSASFTCANTSLKYLDVSFGVYQNYPDFTDDCGKQLEYLDVSGIPVTIITFPSIFMPKLSILKMTNARIDQGILKGKQWMNFRAPDLRKIDISFNNLWTLEETTFLDQPNITHLNMSNNLFRTIPTLVTKLQKLESLDLSNNLISSIDETIRCSLDKMMISNRRLILNLNNNALVCSCDTLDFLLWFAKTKVTFKNGDIYNCTISNGKQAQLREVVQNTEKYFSDCKATIWLHVGIILVASAFVIFIPLSLVYNYRWKIILYMYRKVRHVVEKNLHENYMYDAYVSYEDRSVAWIQKFLLPKVEEEWGLKVCLHDRDLLPGDFTADAKAESIQQSRHVVFIITEHFTVGKWGRFEIERAKYEKYTTNFRKIIVILQNIQIKDIPDEIINISNDVCFIELPLDENEAGNNTDYQSQWLRLKALLYLN</sequence>
<dbReference type="InterPro" id="IPR017241">
    <property type="entry name" value="Toll-like_receptor"/>
</dbReference>
<feature type="transmembrane region" description="Helical" evidence="11">
    <location>
        <begin position="684"/>
        <end position="709"/>
    </location>
</feature>
<keyword evidence="9" id="KW-0675">Receptor</keyword>
<comment type="subcellular location">
    <subcellularLocation>
        <location evidence="1">Membrane</location>
        <topology evidence="1">Single-pass type I membrane protein</topology>
    </subcellularLocation>
</comment>
<dbReference type="PIRSF" id="PIRSF037595">
    <property type="entry name" value="Toll-like_receptor"/>
    <property type="match status" value="1"/>
</dbReference>
<dbReference type="SMART" id="SM00369">
    <property type="entry name" value="LRR_TYP"/>
    <property type="match status" value="4"/>
</dbReference>
<evidence type="ECO:0000313" key="14">
    <source>
        <dbReference type="Proteomes" id="UP000507470"/>
    </source>
</evidence>
<dbReference type="PANTHER" id="PTHR24365:SF541">
    <property type="entry name" value="PROTEIN TOLL-RELATED"/>
    <property type="match status" value="1"/>
</dbReference>
<dbReference type="InterPro" id="IPR001611">
    <property type="entry name" value="Leu-rich_rpt"/>
</dbReference>
<dbReference type="PRINTS" id="PR01537">
    <property type="entry name" value="INTRLKN1R1F"/>
</dbReference>
<keyword evidence="6" id="KW-0677">Repeat</keyword>
<organism evidence="13 14">
    <name type="scientific">Mytilus coruscus</name>
    <name type="common">Sea mussel</name>
    <dbReference type="NCBI Taxonomy" id="42192"/>
    <lineage>
        <taxon>Eukaryota</taxon>
        <taxon>Metazoa</taxon>
        <taxon>Spiralia</taxon>
        <taxon>Lophotrochozoa</taxon>
        <taxon>Mollusca</taxon>
        <taxon>Bivalvia</taxon>
        <taxon>Autobranchia</taxon>
        <taxon>Pteriomorphia</taxon>
        <taxon>Mytilida</taxon>
        <taxon>Mytiloidea</taxon>
        <taxon>Mytilidae</taxon>
        <taxon>Mytilinae</taxon>
        <taxon>Mytilus</taxon>
    </lineage>
</organism>
<keyword evidence="10" id="KW-0325">Glycoprotein</keyword>
<dbReference type="InterPro" id="IPR000157">
    <property type="entry name" value="TIR_dom"/>
</dbReference>
<dbReference type="InterPro" id="IPR003591">
    <property type="entry name" value="Leu-rich_rpt_typical-subtyp"/>
</dbReference>
<evidence type="ECO:0000256" key="10">
    <source>
        <dbReference type="ARBA" id="ARBA00023180"/>
    </source>
</evidence>
<dbReference type="Gene3D" id="3.40.50.10140">
    <property type="entry name" value="Toll/interleukin-1 receptor homology (TIR) domain"/>
    <property type="match status" value="1"/>
</dbReference>
<evidence type="ECO:0000259" key="12">
    <source>
        <dbReference type="PROSITE" id="PS50104"/>
    </source>
</evidence>
<accession>A0A6J8BPX7</accession>
<dbReference type="GO" id="GO:0006955">
    <property type="term" value="P:immune response"/>
    <property type="evidence" value="ECO:0007669"/>
    <property type="project" value="InterPro"/>
</dbReference>
<dbReference type="SUPFAM" id="SSF52058">
    <property type="entry name" value="L domain-like"/>
    <property type="match status" value="2"/>
</dbReference>
<evidence type="ECO:0000256" key="2">
    <source>
        <dbReference type="ARBA" id="ARBA00009634"/>
    </source>
</evidence>
<evidence type="ECO:0000256" key="9">
    <source>
        <dbReference type="ARBA" id="ARBA00023170"/>
    </source>
</evidence>
<dbReference type="GO" id="GO:0004888">
    <property type="term" value="F:transmembrane signaling receptor activity"/>
    <property type="evidence" value="ECO:0007669"/>
    <property type="project" value="InterPro"/>
</dbReference>
<evidence type="ECO:0000256" key="7">
    <source>
        <dbReference type="ARBA" id="ARBA00022989"/>
    </source>
</evidence>
<keyword evidence="4 11" id="KW-0812">Transmembrane</keyword>
<evidence type="ECO:0000313" key="13">
    <source>
        <dbReference type="EMBL" id="CAC5385656.1"/>
    </source>
</evidence>
<evidence type="ECO:0000256" key="8">
    <source>
        <dbReference type="ARBA" id="ARBA00023136"/>
    </source>
</evidence>
<protein>
    <submittedName>
        <fullName evidence="13">TLR2</fullName>
    </submittedName>
</protein>
<evidence type="ECO:0000256" key="11">
    <source>
        <dbReference type="SAM" id="Phobius"/>
    </source>
</evidence>
<dbReference type="EMBL" id="CACVKT020003742">
    <property type="protein sequence ID" value="CAC5385656.1"/>
    <property type="molecule type" value="Genomic_DNA"/>
</dbReference>
<dbReference type="SUPFAM" id="SSF52200">
    <property type="entry name" value="Toll/Interleukin receptor TIR domain"/>
    <property type="match status" value="1"/>
</dbReference>
<dbReference type="PANTHER" id="PTHR24365">
    <property type="entry name" value="TOLL-LIKE RECEPTOR"/>
    <property type="match status" value="1"/>
</dbReference>
<dbReference type="Pfam" id="PF13855">
    <property type="entry name" value="LRR_8"/>
    <property type="match status" value="2"/>
</dbReference>
<comment type="similarity">
    <text evidence="2">Belongs to the Toll-like receptor family.</text>
</comment>
<name>A0A6J8BPX7_MYTCO</name>
<dbReference type="PROSITE" id="PS50104">
    <property type="entry name" value="TIR"/>
    <property type="match status" value="1"/>
</dbReference>
<dbReference type="InterPro" id="IPR032675">
    <property type="entry name" value="LRR_dom_sf"/>
</dbReference>
<evidence type="ECO:0000256" key="5">
    <source>
        <dbReference type="ARBA" id="ARBA00022729"/>
    </source>
</evidence>
<keyword evidence="14" id="KW-1185">Reference proteome</keyword>
<dbReference type="GO" id="GO:0005886">
    <property type="term" value="C:plasma membrane"/>
    <property type="evidence" value="ECO:0007669"/>
    <property type="project" value="TreeGrafter"/>
</dbReference>
<dbReference type="SMART" id="SM00255">
    <property type="entry name" value="TIR"/>
    <property type="match status" value="1"/>
</dbReference>
<dbReference type="Pfam" id="PF01582">
    <property type="entry name" value="TIR"/>
    <property type="match status" value="1"/>
</dbReference>
<proteinExistence type="inferred from homology"/>
<dbReference type="GO" id="GO:0002224">
    <property type="term" value="P:toll-like receptor signaling pathway"/>
    <property type="evidence" value="ECO:0007669"/>
    <property type="project" value="InterPro"/>
</dbReference>
<keyword evidence="3" id="KW-0433">Leucine-rich repeat</keyword>
<evidence type="ECO:0000256" key="4">
    <source>
        <dbReference type="ARBA" id="ARBA00022692"/>
    </source>
</evidence>
<evidence type="ECO:0000256" key="1">
    <source>
        <dbReference type="ARBA" id="ARBA00004479"/>
    </source>
</evidence>